<dbReference type="RefSeq" id="WP_068704225.1">
    <property type="nucleotide sequence ID" value="NZ_MAKX01000002.1"/>
</dbReference>
<proteinExistence type="predicted"/>
<dbReference type="SUPFAM" id="SSF56935">
    <property type="entry name" value="Porins"/>
    <property type="match status" value="1"/>
</dbReference>
<gene>
    <name evidence="1" type="ORF">BA195_07880</name>
</gene>
<protein>
    <submittedName>
        <fullName evidence="1">Uncharacterized protein</fullName>
    </submittedName>
</protein>
<evidence type="ECO:0000313" key="1">
    <source>
        <dbReference type="EMBL" id="OCK42819.1"/>
    </source>
</evidence>
<keyword evidence="2" id="KW-1185">Reference proteome</keyword>
<name>A0A1B9XZ68_9FLAO</name>
<reference evidence="1 2" key="1">
    <citation type="submission" date="2016-06" db="EMBL/GenBank/DDBJ databases">
        <title>Draft Genome Sequence of Tenacibaculum soleae UCD-KL19.</title>
        <authorList>
            <person name="Eisen J.A."/>
            <person name="Coil D.A."/>
            <person name="Lujan K.M."/>
        </authorList>
    </citation>
    <scope>NUCLEOTIDE SEQUENCE [LARGE SCALE GENOMIC DNA]</scope>
    <source>
        <strain evidence="1 2">UCD-KL19</strain>
    </source>
</reference>
<dbReference type="AlphaFoldDB" id="A0A1B9XZ68"/>
<evidence type="ECO:0000313" key="2">
    <source>
        <dbReference type="Proteomes" id="UP000093186"/>
    </source>
</evidence>
<dbReference type="OrthoDB" id="1195661at2"/>
<organism evidence="1 2">
    <name type="scientific">Tenacibaculum soleae</name>
    <dbReference type="NCBI Taxonomy" id="447689"/>
    <lineage>
        <taxon>Bacteria</taxon>
        <taxon>Pseudomonadati</taxon>
        <taxon>Bacteroidota</taxon>
        <taxon>Flavobacteriia</taxon>
        <taxon>Flavobacteriales</taxon>
        <taxon>Flavobacteriaceae</taxon>
        <taxon>Tenacibaculum</taxon>
    </lineage>
</organism>
<dbReference type="STRING" id="447689.BA195_07880"/>
<accession>A0A1B9XZ68</accession>
<dbReference type="Proteomes" id="UP000093186">
    <property type="component" value="Unassembled WGS sequence"/>
</dbReference>
<comment type="caution">
    <text evidence="1">The sequence shown here is derived from an EMBL/GenBank/DDBJ whole genome shotgun (WGS) entry which is preliminary data.</text>
</comment>
<dbReference type="EMBL" id="MAKX01000002">
    <property type="protein sequence ID" value="OCK42819.1"/>
    <property type="molecule type" value="Genomic_DNA"/>
</dbReference>
<sequence length="530" mass="58630">MENKKHSIISRNKEIFFKTLISLLFFLCSFFSFSQQNLSSLKGKQLHNKVRLNFIPVQMPTDEFPNLKPTMGLAGLHYQIPINNWLYGGAGFHFAVTGDQGGLFTLGAEIGVNKQLYKNIYFDANFHFGGGGGYRNLINDGGFINPNIGLQYKKNNYSFGVQYSHLNFLSGKIKSNSVSVFVEIPSVLRFTDYNKAHKDFIADNLSSDDFWSKPIVKNAQQVRFDFFKPIGNSKKDNGDALNETLYVIGFEYQKYVSENTFLFAHTDAIYKGLRAGFMDLFFGAGYHPYRSKYINIFTKLGIGAAGGRVAPEGGLMIYPSAGVDLKISKKLALSGHAGYYGAIDGDLEAYTFGFGLKYFGLNGGTTNEEKNYTNFYTQGLRIEIQNQTYFNVAKTDDVYNATEIDLQLIGLKVNYDLNKWLYIAGEASFAYDGRSGGYAHGLVGGGIYSPRFLNNKMRGFAEMMAGAGGGAGVDTDEGIIIRPTLGLSYDVSKSIAVLASVGKYYSPFGNVKSNNINIGISYNLSTLSIK</sequence>